<proteinExistence type="predicted"/>
<protein>
    <submittedName>
        <fullName evidence="1">Uncharacterized protein</fullName>
    </submittedName>
</protein>
<sequence length="146" mass="16235">MTRLEISEKHLAQKMKVVSEEKRRSAVRVACELAFQICPVDLPVVDESLRQLLSGYKLSIEQVAKLEWLAAQLDEEYFNLHDSQNEEMQLNPQALHLFSQARAVSALACAGREDSIESATEAIYEAASAIDDGLVLNAVFSVLSEI</sequence>
<evidence type="ECO:0000313" key="1">
    <source>
        <dbReference type="EMBL" id="MDQ0018182.1"/>
    </source>
</evidence>
<keyword evidence="2" id="KW-1185">Reference proteome</keyword>
<accession>A0ABT9T5J5</accession>
<gene>
    <name evidence="1" type="ORF">J2X94_000310</name>
</gene>
<dbReference type="Proteomes" id="UP001244623">
    <property type="component" value="Unassembled WGS sequence"/>
</dbReference>
<organism evidence="1 2">
    <name type="scientific">[Curtobacterium] plantarum</name>
    <dbReference type="NCBI Taxonomy" id="221276"/>
    <lineage>
        <taxon>Bacteria</taxon>
        <taxon>Pseudomonadati</taxon>
        <taxon>Pseudomonadota</taxon>
        <taxon>Gammaproteobacteria</taxon>
        <taxon>Enterobacterales</taxon>
        <taxon>Erwiniaceae</taxon>
        <taxon>Pantoea</taxon>
    </lineage>
</organism>
<dbReference type="EMBL" id="JAUSSJ010000001">
    <property type="protein sequence ID" value="MDQ0018182.1"/>
    <property type="molecule type" value="Genomic_DNA"/>
</dbReference>
<evidence type="ECO:0000313" key="2">
    <source>
        <dbReference type="Proteomes" id="UP001244623"/>
    </source>
</evidence>
<dbReference type="RefSeq" id="WP_124889804.1">
    <property type="nucleotide sequence ID" value="NZ_JAUSSJ010000001.1"/>
</dbReference>
<reference evidence="1 2" key="1">
    <citation type="submission" date="2023-07" db="EMBL/GenBank/DDBJ databases">
        <title>Sorghum-associated microbial communities from plants grown in Nebraska, USA.</title>
        <authorList>
            <person name="Schachtman D."/>
        </authorList>
    </citation>
    <scope>NUCLEOTIDE SEQUENCE [LARGE SCALE GENOMIC DNA]</scope>
    <source>
        <strain evidence="1 2">CC49</strain>
    </source>
</reference>
<name>A0ABT9T5J5_9GAMM</name>
<comment type="caution">
    <text evidence="1">The sequence shown here is derived from an EMBL/GenBank/DDBJ whole genome shotgun (WGS) entry which is preliminary data.</text>
</comment>